<gene>
    <name evidence="1" type="ORF">SLS63_003034</name>
</gene>
<sequence length="100" mass="11125">MKVGVEDAIKALDFEHAIILRPGAILGEREKPKNKMFEDLMGSLHKISQGLQDSFGQDQKFIGRAAVAAARAAEEGKAPSKFWCVEQAEILKLGRDEWKE</sequence>
<protein>
    <recommendedName>
        <fullName evidence="3">NAD(P)-binding domain-containing protein</fullName>
    </recommendedName>
</protein>
<organism evidence="1 2">
    <name type="scientific">Diaporthe eres</name>
    <name type="common">Phomopsis oblonga</name>
    <dbReference type="NCBI Taxonomy" id="83184"/>
    <lineage>
        <taxon>Eukaryota</taxon>
        <taxon>Fungi</taxon>
        <taxon>Dikarya</taxon>
        <taxon>Ascomycota</taxon>
        <taxon>Pezizomycotina</taxon>
        <taxon>Sordariomycetes</taxon>
        <taxon>Sordariomycetidae</taxon>
        <taxon>Diaporthales</taxon>
        <taxon>Diaporthaceae</taxon>
        <taxon>Diaporthe</taxon>
        <taxon>Diaporthe eres species complex</taxon>
    </lineage>
</organism>
<evidence type="ECO:0008006" key="3">
    <source>
        <dbReference type="Google" id="ProtNLM"/>
    </source>
</evidence>
<reference evidence="1 2" key="1">
    <citation type="submission" date="2024-02" db="EMBL/GenBank/DDBJ databases">
        <title>De novo assembly and annotation of 12 fungi associated with fruit tree decline syndrome in Ontario, Canada.</title>
        <authorList>
            <person name="Sulman M."/>
            <person name="Ellouze W."/>
            <person name="Ilyukhin E."/>
        </authorList>
    </citation>
    <scope>NUCLEOTIDE SEQUENCE [LARGE SCALE GENOMIC DNA]</scope>
    <source>
        <strain evidence="1 2">M169</strain>
    </source>
</reference>
<accession>A0ABR1PI42</accession>
<evidence type="ECO:0000313" key="1">
    <source>
        <dbReference type="EMBL" id="KAK7737243.1"/>
    </source>
</evidence>
<proteinExistence type="predicted"/>
<dbReference type="Gene3D" id="3.40.50.720">
    <property type="entry name" value="NAD(P)-binding Rossmann-like Domain"/>
    <property type="match status" value="1"/>
</dbReference>
<evidence type="ECO:0000313" key="2">
    <source>
        <dbReference type="Proteomes" id="UP001430848"/>
    </source>
</evidence>
<name>A0ABR1PI42_DIAER</name>
<comment type="caution">
    <text evidence="1">The sequence shown here is derived from an EMBL/GenBank/DDBJ whole genome shotgun (WGS) entry which is preliminary data.</text>
</comment>
<keyword evidence="2" id="KW-1185">Reference proteome</keyword>
<dbReference type="Proteomes" id="UP001430848">
    <property type="component" value="Unassembled WGS sequence"/>
</dbReference>
<dbReference type="EMBL" id="JAKNSF020000008">
    <property type="protein sequence ID" value="KAK7737243.1"/>
    <property type="molecule type" value="Genomic_DNA"/>
</dbReference>